<comment type="caution">
    <text evidence="3">The sequence shown here is derived from an EMBL/GenBank/DDBJ whole genome shotgun (WGS) entry which is preliminary data.</text>
</comment>
<dbReference type="PANTHER" id="PTHR12558:SF13">
    <property type="entry name" value="CELL DIVISION CYCLE PROTEIN 27 HOMOLOG"/>
    <property type="match status" value="1"/>
</dbReference>
<keyword evidence="4" id="KW-1185">Reference proteome</keyword>
<accession>A0A7W5ZJA5</accession>
<protein>
    <submittedName>
        <fullName evidence="3">Tetratricopeptide (TPR) repeat protein</fullName>
    </submittedName>
</protein>
<dbReference type="EMBL" id="JACIBY010000003">
    <property type="protein sequence ID" value="MBB3837924.1"/>
    <property type="molecule type" value="Genomic_DNA"/>
</dbReference>
<dbReference type="InterPro" id="IPR019734">
    <property type="entry name" value="TPR_rpt"/>
</dbReference>
<dbReference type="RefSeq" id="WP_183972863.1">
    <property type="nucleotide sequence ID" value="NZ_JACIBY010000003.1"/>
</dbReference>
<dbReference type="AlphaFoldDB" id="A0A7W5ZJA5"/>
<sequence length="479" mass="52877">MKKLFLMSAFGLFTVSASAQVDKLLLEQKKKDKEKSDKAIADPKAAAKSSTWLDRGKLYDEIARLYTEMDSSAAMVAYDSFKKAVEVDATKPGKVTKEAQKFLTGGTDDSGVNLGQALVKQGAEKFQVKNYAGAIKFFTVAQEVNPKDTLAPLYGAYSAMQSQKNDVAATMMESYIDKGGKDASNYSLLAQLYRVEKQNDKALKILERGMTALPASKAAFKSEQVNVYLDMNKMTEAKAGLKELIELDPKNAQYPLNLGIINDNEGAVIAAEIRKLKDGAKKTTSVERKIKDAEETDKVFADEIKRIAGLIAKQPKNADLKRQKTEAETKQKENKVEWEAAKAELAKAKEEAAALGDVSAKLADLTAKQNVSRAAAKEAYDKALSIDGNNYDALFNLGVFYFNEAVEMKAVVDAMDMKDYNTKGKEVEAKVCGKFKQAQPYFVKAKAIKEEEQVVEIMKQLDTILKQFEEKKVVCEEAK</sequence>
<keyword evidence="2" id="KW-0732">Signal</keyword>
<feature type="chain" id="PRO_5031093610" evidence="2">
    <location>
        <begin position="20"/>
        <end position="479"/>
    </location>
</feature>
<proteinExistence type="predicted"/>
<dbReference type="InterPro" id="IPR011990">
    <property type="entry name" value="TPR-like_helical_dom_sf"/>
</dbReference>
<reference evidence="3 4" key="1">
    <citation type="submission" date="2020-08" db="EMBL/GenBank/DDBJ databases">
        <title>Genomic Encyclopedia of Type Strains, Phase IV (KMG-IV): sequencing the most valuable type-strain genomes for metagenomic binning, comparative biology and taxonomic classification.</title>
        <authorList>
            <person name="Goeker M."/>
        </authorList>
    </citation>
    <scope>NUCLEOTIDE SEQUENCE [LARGE SCALE GENOMIC DNA]</scope>
    <source>
        <strain evidence="3 4">DSM 17976</strain>
    </source>
</reference>
<evidence type="ECO:0000313" key="3">
    <source>
        <dbReference type="EMBL" id="MBB3837924.1"/>
    </source>
</evidence>
<evidence type="ECO:0000313" key="4">
    <source>
        <dbReference type="Proteomes" id="UP000541352"/>
    </source>
</evidence>
<gene>
    <name evidence="3" type="ORF">FHS57_001921</name>
</gene>
<dbReference type="Proteomes" id="UP000541352">
    <property type="component" value="Unassembled WGS sequence"/>
</dbReference>
<evidence type="ECO:0000256" key="2">
    <source>
        <dbReference type="SAM" id="SignalP"/>
    </source>
</evidence>
<dbReference type="Gene3D" id="1.25.40.10">
    <property type="entry name" value="Tetratricopeptide repeat domain"/>
    <property type="match status" value="2"/>
</dbReference>
<organism evidence="3 4">
    <name type="scientific">Runella defluvii</name>
    <dbReference type="NCBI Taxonomy" id="370973"/>
    <lineage>
        <taxon>Bacteria</taxon>
        <taxon>Pseudomonadati</taxon>
        <taxon>Bacteroidota</taxon>
        <taxon>Cytophagia</taxon>
        <taxon>Cytophagales</taxon>
        <taxon>Spirosomataceae</taxon>
        <taxon>Runella</taxon>
    </lineage>
</organism>
<dbReference type="PANTHER" id="PTHR12558">
    <property type="entry name" value="CELL DIVISION CYCLE 16,23,27"/>
    <property type="match status" value="1"/>
</dbReference>
<dbReference type="PROSITE" id="PS50005">
    <property type="entry name" value="TPR"/>
    <property type="match status" value="1"/>
</dbReference>
<dbReference type="SUPFAM" id="SSF48452">
    <property type="entry name" value="TPR-like"/>
    <property type="match status" value="1"/>
</dbReference>
<feature type="signal peptide" evidence="2">
    <location>
        <begin position="1"/>
        <end position="19"/>
    </location>
</feature>
<name>A0A7W5ZJA5_9BACT</name>
<keyword evidence="1" id="KW-0802">TPR repeat</keyword>
<dbReference type="SMART" id="SM00028">
    <property type="entry name" value="TPR"/>
    <property type="match status" value="3"/>
</dbReference>
<evidence type="ECO:0000256" key="1">
    <source>
        <dbReference type="PROSITE-ProRule" id="PRU00339"/>
    </source>
</evidence>
<feature type="repeat" description="TPR" evidence="1">
    <location>
        <begin position="115"/>
        <end position="148"/>
    </location>
</feature>